<keyword evidence="3 6" id="KW-0238">DNA-binding</keyword>
<dbReference type="PRINTS" id="PR00039">
    <property type="entry name" value="HTHLYSR"/>
</dbReference>
<dbReference type="GO" id="GO:0032993">
    <property type="term" value="C:protein-DNA complex"/>
    <property type="evidence" value="ECO:0007669"/>
    <property type="project" value="TreeGrafter"/>
</dbReference>
<evidence type="ECO:0000313" key="7">
    <source>
        <dbReference type="Proteomes" id="UP000317043"/>
    </source>
</evidence>
<dbReference type="RefSeq" id="WP_142036865.1">
    <property type="nucleotide sequence ID" value="NZ_JBHTGS010000001.1"/>
</dbReference>
<dbReference type="PANTHER" id="PTHR30346">
    <property type="entry name" value="TRANSCRIPTIONAL DUAL REGULATOR HCAR-RELATED"/>
    <property type="match status" value="1"/>
</dbReference>
<protein>
    <submittedName>
        <fullName evidence="6">DNA-binding transcriptional LysR family regulator</fullName>
    </submittedName>
</protein>
<feature type="domain" description="HTH lysR-type" evidence="5">
    <location>
        <begin position="3"/>
        <end position="60"/>
    </location>
</feature>
<dbReference type="EMBL" id="VFOW01000001">
    <property type="protein sequence ID" value="TQL76051.1"/>
    <property type="molecule type" value="Genomic_DNA"/>
</dbReference>
<evidence type="ECO:0000256" key="2">
    <source>
        <dbReference type="ARBA" id="ARBA00023015"/>
    </source>
</evidence>
<sequence length="317" mass="34350">MDPEIRHLRTICAIADTGSLSAAARRLGVSQPGLSAQLRRIERALGGQLFSRSRTGMRPTDLGERTVGRARPLLAELDALIGGLHRTDTADPLRIGTVHMECVGTMTNLIRTALGGMDLRMTIEPSALVLAHALEHGRLDLAVIGAMDDHDIILPPTVSQRTLIPRVPVFVAIGRHHRLATNDHIALSDLAEETWICPPGADDGSLASLRAACRKAGFEARIGYEAPSGGGRQLIAEGLAVRLVEPTALSIGGMVVKPLTEEPLRMRLSLAWRPGRLDEAQLGRVYRAVARAYSSHAESSQPFATWWASHPQVHPFW</sequence>
<dbReference type="InterPro" id="IPR005119">
    <property type="entry name" value="LysR_subst-bd"/>
</dbReference>
<evidence type="ECO:0000256" key="3">
    <source>
        <dbReference type="ARBA" id="ARBA00023125"/>
    </source>
</evidence>
<gene>
    <name evidence="6" type="ORF">FB566_1571</name>
</gene>
<dbReference type="CDD" id="cd08414">
    <property type="entry name" value="PBP2_LTTR_aromatics_like"/>
    <property type="match status" value="1"/>
</dbReference>
<dbReference type="FunFam" id="1.10.10.10:FF:000001">
    <property type="entry name" value="LysR family transcriptional regulator"/>
    <property type="match status" value="1"/>
</dbReference>
<keyword evidence="2" id="KW-0805">Transcription regulation</keyword>
<evidence type="ECO:0000259" key="5">
    <source>
        <dbReference type="PROSITE" id="PS50931"/>
    </source>
</evidence>
<keyword evidence="7" id="KW-1185">Reference proteome</keyword>
<organism evidence="6 7">
    <name type="scientific">Stackebrandtia endophytica</name>
    <dbReference type="NCBI Taxonomy" id="1496996"/>
    <lineage>
        <taxon>Bacteria</taxon>
        <taxon>Bacillati</taxon>
        <taxon>Actinomycetota</taxon>
        <taxon>Actinomycetes</taxon>
        <taxon>Glycomycetales</taxon>
        <taxon>Glycomycetaceae</taxon>
        <taxon>Stackebrandtia</taxon>
    </lineage>
</organism>
<dbReference type="OrthoDB" id="3171102at2"/>
<keyword evidence="4" id="KW-0804">Transcription</keyword>
<dbReference type="PANTHER" id="PTHR30346:SF30">
    <property type="entry name" value="SMALL NEUTRAL PROTEASE REGULATORY PROTEIN"/>
    <property type="match status" value="1"/>
</dbReference>
<dbReference type="InterPro" id="IPR036390">
    <property type="entry name" value="WH_DNA-bd_sf"/>
</dbReference>
<proteinExistence type="inferred from homology"/>
<name>A0A543ATY6_9ACTN</name>
<evidence type="ECO:0000313" key="6">
    <source>
        <dbReference type="EMBL" id="TQL76051.1"/>
    </source>
</evidence>
<dbReference type="Pfam" id="PF03466">
    <property type="entry name" value="LysR_substrate"/>
    <property type="match status" value="1"/>
</dbReference>
<evidence type="ECO:0000256" key="4">
    <source>
        <dbReference type="ARBA" id="ARBA00023163"/>
    </source>
</evidence>
<dbReference type="Pfam" id="PF00126">
    <property type="entry name" value="HTH_1"/>
    <property type="match status" value="1"/>
</dbReference>
<dbReference type="InterPro" id="IPR036388">
    <property type="entry name" value="WH-like_DNA-bd_sf"/>
</dbReference>
<dbReference type="SUPFAM" id="SSF46785">
    <property type="entry name" value="Winged helix' DNA-binding domain"/>
    <property type="match status" value="1"/>
</dbReference>
<dbReference type="Gene3D" id="3.40.190.10">
    <property type="entry name" value="Periplasmic binding protein-like II"/>
    <property type="match status" value="2"/>
</dbReference>
<dbReference type="SUPFAM" id="SSF53850">
    <property type="entry name" value="Periplasmic binding protein-like II"/>
    <property type="match status" value="1"/>
</dbReference>
<reference evidence="6 7" key="1">
    <citation type="submission" date="2019-06" db="EMBL/GenBank/DDBJ databases">
        <title>Sequencing the genomes of 1000 actinobacteria strains.</title>
        <authorList>
            <person name="Klenk H.-P."/>
        </authorList>
    </citation>
    <scope>NUCLEOTIDE SEQUENCE [LARGE SCALE GENOMIC DNA]</scope>
    <source>
        <strain evidence="6 7">DSM 45928</strain>
    </source>
</reference>
<dbReference type="Proteomes" id="UP000317043">
    <property type="component" value="Unassembled WGS sequence"/>
</dbReference>
<comment type="caution">
    <text evidence="6">The sequence shown here is derived from an EMBL/GenBank/DDBJ whole genome shotgun (WGS) entry which is preliminary data.</text>
</comment>
<accession>A0A543ATY6</accession>
<dbReference type="Gene3D" id="1.10.10.10">
    <property type="entry name" value="Winged helix-like DNA-binding domain superfamily/Winged helix DNA-binding domain"/>
    <property type="match status" value="1"/>
</dbReference>
<comment type="similarity">
    <text evidence="1">Belongs to the LysR transcriptional regulatory family.</text>
</comment>
<dbReference type="GO" id="GO:0003677">
    <property type="term" value="F:DNA binding"/>
    <property type="evidence" value="ECO:0007669"/>
    <property type="project" value="UniProtKB-KW"/>
</dbReference>
<dbReference type="AlphaFoldDB" id="A0A543ATY6"/>
<dbReference type="PROSITE" id="PS50931">
    <property type="entry name" value="HTH_LYSR"/>
    <property type="match status" value="1"/>
</dbReference>
<dbReference type="GO" id="GO:0003700">
    <property type="term" value="F:DNA-binding transcription factor activity"/>
    <property type="evidence" value="ECO:0007669"/>
    <property type="project" value="InterPro"/>
</dbReference>
<evidence type="ECO:0000256" key="1">
    <source>
        <dbReference type="ARBA" id="ARBA00009437"/>
    </source>
</evidence>
<dbReference type="InParanoid" id="A0A543ATY6"/>
<dbReference type="InterPro" id="IPR000847">
    <property type="entry name" value="LysR_HTH_N"/>
</dbReference>